<evidence type="ECO:0000313" key="4">
    <source>
        <dbReference type="Proteomes" id="UP000218244"/>
    </source>
</evidence>
<dbReference type="KEGG" id="csur:N24_0549"/>
<organism evidence="3 4">
    <name type="scientific">Corynebacterium suranareeae</name>
    <dbReference type="NCBI Taxonomy" id="2506452"/>
    <lineage>
        <taxon>Bacteria</taxon>
        <taxon>Bacillati</taxon>
        <taxon>Actinomycetota</taxon>
        <taxon>Actinomycetes</taxon>
        <taxon>Mycobacteriales</taxon>
        <taxon>Corynebacteriaceae</taxon>
        <taxon>Corynebacterium</taxon>
    </lineage>
</organism>
<name>A0A160PQ47_9CORY</name>
<dbReference type="EMBL" id="AP017369">
    <property type="protein sequence ID" value="BAU94811.1"/>
    <property type="molecule type" value="Genomic_DNA"/>
</dbReference>
<feature type="compositionally biased region" description="Low complexity" evidence="1">
    <location>
        <begin position="80"/>
        <end position="89"/>
    </location>
</feature>
<proteinExistence type="predicted"/>
<dbReference type="RefSeq" id="WP_096454158.1">
    <property type="nucleotide sequence ID" value="NZ_AP017369.1"/>
</dbReference>
<evidence type="ECO:0000256" key="1">
    <source>
        <dbReference type="SAM" id="MobiDB-lite"/>
    </source>
</evidence>
<reference evidence="3 4" key="1">
    <citation type="submission" date="2016-02" db="EMBL/GenBank/DDBJ databases">
        <title>Corynebacterium glutamicum N24 whole genome sequencing project.</title>
        <authorList>
            <person name="Matsutani M."/>
            <person name="Nangtapong N."/>
            <person name="Yakushi T."/>
            <person name="Matsushita K."/>
        </authorList>
    </citation>
    <scope>NUCLEOTIDE SEQUENCE [LARGE SCALE GENOMIC DNA]</scope>
    <source>
        <strain evidence="3 4">N24</strain>
    </source>
</reference>
<sequence length="275" mass="29424">MSEEKLTVAELMARAAKEGRSTDAPRRRRRRSIEDGGVSVAELTGSIPAVKEKPAESRHSSVPIDAPAQPVEPEEEPQEVAEVVEAPETPETPETPEAEEGVEKQEEAPARPAPSNDETMVLSIVDEKDPITLTTGAFPVVPAVAAKPAPVVRADKDADAETAAQADFADDEPEENTETTTFEAEVEDESENKMSVFSIIVMAIVGIVLGVVVFLGFEMLWERLNKWLVAVLAVGVTLGMVGIIHALRTSRDGFSMVLAGIVGLVMTFGPLAIVM</sequence>
<feature type="compositionally biased region" description="Acidic residues" evidence="1">
    <location>
        <begin position="168"/>
        <end position="177"/>
    </location>
</feature>
<evidence type="ECO:0000313" key="3">
    <source>
        <dbReference type="EMBL" id="BAU94811.1"/>
    </source>
</evidence>
<feature type="region of interest" description="Disordered" evidence="1">
    <location>
        <begin position="157"/>
        <end position="187"/>
    </location>
</feature>
<feature type="transmembrane region" description="Helical" evidence="2">
    <location>
        <begin position="227"/>
        <end position="247"/>
    </location>
</feature>
<feature type="region of interest" description="Disordered" evidence="1">
    <location>
        <begin position="11"/>
        <end position="118"/>
    </location>
</feature>
<feature type="transmembrane region" description="Helical" evidence="2">
    <location>
        <begin position="253"/>
        <end position="274"/>
    </location>
</feature>
<dbReference type="AlphaFoldDB" id="A0A160PQ47"/>
<keyword evidence="2" id="KW-1133">Transmembrane helix</keyword>
<keyword evidence="2" id="KW-0472">Membrane</keyword>
<accession>A0A160PQ47</accession>
<feature type="transmembrane region" description="Helical" evidence="2">
    <location>
        <begin position="194"/>
        <end position="215"/>
    </location>
</feature>
<gene>
    <name evidence="3" type="ORF">N24_0549</name>
</gene>
<keyword evidence="2" id="KW-0812">Transmembrane</keyword>
<evidence type="ECO:0000256" key="2">
    <source>
        <dbReference type="SAM" id="Phobius"/>
    </source>
</evidence>
<dbReference type="Proteomes" id="UP000218244">
    <property type="component" value="Chromosome"/>
</dbReference>
<feature type="compositionally biased region" description="Basic and acidic residues" evidence="1">
    <location>
        <begin position="50"/>
        <end position="59"/>
    </location>
</feature>
<feature type="compositionally biased region" description="Basic and acidic residues" evidence="1">
    <location>
        <begin position="15"/>
        <end position="25"/>
    </location>
</feature>
<protein>
    <submittedName>
        <fullName evidence="3">Uncharacterized protein</fullName>
    </submittedName>
</protein>
<keyword evidence="4" id="KW-1185">Reference proteome</keyword>